<dbReference type="Pfam" id="PF07496">
    <property type="entry name" value="zf-CW"/>
    <property type="match status" value="2"/>
</dbReference>
<evidence type="ECO:0000256" key="3">
    <source>
        <dbReference type="ARBA" id="ARBA00022833"/>
    </source>
</evidence>
<dbReference type="PROSITE" id="PS51050">
    <property type="entry name" value="ZF_CW"/>
    <property type="match status" value="2"/>
</dbReference>
<feature type="region of interest" description="Disordered" evidence="4">
    <location>
        <begin position="1185"/>
        <end position="1424"/>
    </location>
</feature>
<feature type="compositionally biased region" description="Polar residues" evidence="4">
    <location>
        <begin position="829"/>
        <end position="840"/>
    </location>
</feature>
<keyword evidence="2" id="KW-0863">Zinc-finger</keyword>
<feature type="compositionally biased region" description="Basic and acidic residues" evidence="4">
    <location>
        <begin position="221"/>
        <end position="236"/>
    </location>
</feature>
<dbReference type="Proteomes" id="UP001153069">
    <property type="component" value="Unassembled WGS sequence"/>
</dbReference>
<gene>
    <name evidence="6" type="ORF">SEMRO_169_G075060.1</name>
</gene>
<feature type="region of interest" description="Disordered" evidence="4">
    <location>
        <begin position="390"/>
        <end position="1105"/>
    </location>
</feature>
<keyword evidence="7" id="KW-1185">Reference proteome</keyword>
<feature type="compositionally biased region" description="Basic residues" evidence="4">
    <location>
        <begin position="1362"/>
        <end position="1371"/>
    </location>
</feature>
<feature type="compositionally biased region" description="Basic and acidic residues" evidence="4">
    <location>
        <begin position="1398"/>
        <end position="1424"/>
    </location>
</feature>
<dbReference type="Gene3D" id="3.30.40.100">
    <property type="match status" value="2"/>
</dbReference>
<feature type="compositionally biased region" description="Basic and acidic residues" evidence="4">
    <location>
        <begin position="868"/>
        <end position="882"/>
    </location>
</feature>
<feature type="compositionally biased region" description="Basic and acidic residues" evidence="4">
    <location>
        <begin position="670"/>
        <end position="682"/>
    </location>
</feature>
<dbReference type="EMBL" id="CAICTM010000168">
    <property type="protein sequence ID" value="CAB9503547.1"/>
    <property type="molecule type" value="Genomic_DNA"/>
</dbReference>
<evidence type="ECO:0000313" key="7">
    <source>
        <dbReference type="Proteomes" id="UP001153069"/>
    </source>
</evidence>
<comment type="caution">
    <text evidence="6">The sequence shown here is derived from an EMBL/GenBank/DDBJ whole genome shotgun (WGS) entry which is preliminary data.</text>
</comment>
<accession>A0A9N8H8H5</accession>
<feature type="compositionally biased region" description="Basic and acidic residues" evidence="4">
    <location>
        <begin position="202"/>
        <end position="213"/>
    </location>
</feature>
<dbReference type="CDD" id="cd15517">
    <property type="entry name" value="PHD_TCF19_like"/>
    <property type="match status" value="1"/>
</dbReference>
<dbReference type="GO" id="GO:0008270">
    <property type="term" value="F:zinc ion binding"/>
    <property type="evidence" value="ECO:0007669"/>
    <property type="project" value="UniProtKB-KW"/>
</dbReference>
<evidence type="ECO:0000256" key="1">
    <source>
        <dbReference type="ARBA" id="ARBA00022723"/>
    </source>
</evidence>
<feature type="compositionally biased region" description="Basic residues" evidence="4">
    <location>
        <begin position="134"/>
        <end position="143"/>
    </location>
</feature>
<feature type="compositionally biased region" description="Basic and acidic residues" evidence="4">
    <location>
        <begin position="1064"/>
        <end position="1075"/>
    </location>
</feature>
<evidence type="ECO:0000259" key="5">
    <source>
        <dbReference type="PROSITE" id="PS51050"/>
    </source>
</evidence>
<dbReference type="InterPro" id="IPR011124">
    <property type="entry name" value="Znf_CW"/>
</dbReference>
<feature type="compositionally biased region" description="Basic and acidic residues" evidence="4">
    <location>
        <begin position="278"/>
        <end position="298"/>
    </location>
</feature>
<organism evidence="6 7">
    <name type="scientific">Seminavis robusta</name>
    <dbReference type="NCBI Taxonomy" id="568900"/>
    <lineage>
        <taxon>Eukaryota</taxon>
        <taxon>Sar</taxon>
        <taxon>Stramenopiles</taxon>
        <taxon>Ochrophyta</taxon>
        <taxon>Bacillariophyta</taxon>
        <taxon>Bacillariophyceae</taxon>
        <taxon>Bacillariophycidae</taxon>
        <taxon>Naviculales</taxon>
        <taxon>Naviculaceae</taxon>
        <taxon>Seminavis</taxon>
    </lineage>
</organism>
<dbReference type="InterPro" id="IPR055300">
    <property type="entry name" value="CWZF3/5/7"/>
</dbReference>
<name>A0A9N8H8H5_9STRA</name>
<feature type="compositionally biased region" description="Basic and acidic residues" evidence="4">
    <location>
        <begin position="572"/>
        <end position="590"/>
    </location>
</feature>
<feature type="compositionally biased region" description="Low complexity" evidence="4">
    <location>
        <begin position="1343"/>
        <end position="1354"/>
    </location>
</feature>
<sequence>MSSLRVALKQSLQESGALSKKNSRGGRNRGDKSSSGKRKKRRSGHGVDSPRRKRGRPPKRRREASDEEDQQHPADDEDHSSSDENEKVSANAHRRSQQQQPEKQQHHHHHPKEAAAMPNSASANTSDHDNKTDARHHHHHSRHHDSEEEPDERSDEERRRRQQRKLQKKLKHSAANKIQNQWKKKKEEHVGSRDTTATDDADTLHHQDKETRVSADSSSHPVREKPLQADHHEKGSAEGGSSIHSQVAAAEVDAQPEEGQSSEQQQHPTKKKKKGKKKDKDKDRDDGDDNMKSTERGKGKTAKTVPPPAPEVLEWNRALTIKKARRNVATGLRVKVRFATKVKREGKIVRKKRWFGGRVSAVSKEGSKIRIKYDDGTAEISKFPDKDVVVDDAFNGEHQANAGKFQPPEMEPDDADPDRQAEQEGPKQQPVTEPQPSEEAETKPKDEQPPPKEKLTDDKPPVLPIEEAELPKAKEPEKSPTKVESEVDLTANIFNDDPPRPPSPPVPSIEEEPIPPPSPPIPMTETEPPTFAHEPERQPPGYMEEPQTPVKEVERQPTEFRIPQEPPMSSPPDRKENEVEVERRVRKPDPEEMIIESPEPKPVKSQLDPPGGDKTRDVPTPPQIQTSQAEIDHQAQVVSTSSDDALKTSADPVIEERAVSPPVVVDDDVAEKQPESVQKAKDPAPQLTTEKAVPEEVPAPPKPTLTIRLPNPKKEKREKGGLVDPQKSPRIRIHKRIPPRENSQNSVSGEPKQVDDVVSSKKADPAPGKSVPSDQQADNKAEVPTKKRRRSSKEGMISIAEDEFASTTASTKKRRRVKEGDEEGEVRVPSSTRIHIQRSTPVAELLAAAPDKKESKPIKKSKRPSSRQGDEKEEVMSAKKDEIVDDSDSGPVRVVGKSKRVPLFSDEEESLAEPPNKLQEATMAEKPEPVTPVLKPTVEIEAKRPRPTKLPASGQPLGFEPSSDEAFQRDKSKVSVSSSLNSAFERKESKVTSDANNKEEELPLTVSQPTEVATLRPSTQPTEVATRRPSTPRDKTSTGLNTPVVRSGRRAAQQANERINSTKQDTEAADLDKEPNVAVGKKRKKKEKPDEDSESSNSNDDGFNDFNWAQCDSCRKWRIIPNHIKISELPEKWYCSLNVYDPKRSTCDAPEETAKTPVIKRNKKRGRKKRGIRTLEVVAETQNLEEQQVLAQPQATIPEAPVKEKSRAKSPTPKDDVKEPTKSKDATKPKEPTKTKDATKPKEPAKSKDAIKPKEPVKSKDVIKPKEQTKSKDVIKPKEQTKSKDPAKPKESAKLKDSRKPKDSTKPKESGKVKESAKSKESTKSKDIGGSTPRTKLPRASPSSIASADNASQDADSEPPLKRAKHEKKTRRLPDTPLESIPEAPPTDKVKRGKKSRKEKEIKESTKERDSHDHAERSTSHKEQDVDIDNVEWVQCEKCDKWRKLPSEISADELPDVWYCSMNTWNPQSASCSAAEDSLENQQDVVPTTTGGSNLSYRNLIFGSGRKVNRPVSERTRAAESIFATPIEDSETGYPTVKYANSSAFAPRGSRANIIEEENNQPSVFDIMHHSSLWAELRNACQPYNASSCGPSSSSAGFGKPFLPKYAVETIPREIRQDLKDIICRALGSKTLLGEEVVLECQCRQLPNVKPSWQEIRSCCTKDTVITLLCELVKEGRVKIVQAFGCDWTVQDWNPRYRLVNSSKENAEPVASVAPLKKSRCLKMAKPWKS</sequence>
<dbReference type="PANTHER" id="PTHR46524">
    <property type="entry name" value="CW-TYPE ZINC FINGER"/>
    <property type="match status" value="1"/>
</dbReference>
<feature type="compositionally biased region" description="Basic and acidic residues" evidence="4">
    <location>
        <begin position="70"/>
        <end position="87"/>
    </location>
</feature>
<feature type="compositionally biased region" description="Polar residues" evidence="4">
    <location>
        <begin position="1005"/>
        <end position="1023"/>
    </location>
</feature>
<feature type="compositionally biased region" description="Basic and acidic residues" evidence="4">
    <location>
        <begin position="984"/>
        <end position="1001"/>
    </location>
</feature>
<dbReference type="PANTHER" id="PTHR46524:SF7">
    <property type="entry name" value="CW-TYPE ZINC FINGER"/>
    <property type="match status" value="1"/>
</dbReference>
<feature type="compositionally biased region" description="Basic residues" evidence="4">
    <location>
        <begin position="51"/>
        <end position="62"/>
    </location>
</feature>
<proteinExistence type="predicted"/>
<evidence type="ECO:0000256" key="2">
    <source>
        <dbReference type="ARBA" id="ARBA00022771"/>
    </source>
</evidence>
<feature type="compositionally biased region" description="Polar residues" evidence="4">
    <location>
        <begin position="1185"/>
        <end position="1195"/>
    </location>
</feature>
<feature type="compositionally biased region" description="Basic and acidic residues" evidence="4">
    <location>
        <begin position="752"/>
        <end position="764"/>
    </location>
</feature>
<feature type="compositionally biased region" description="Polar residues" evidence="4">
    <location>
        <begin position="1053"/>
        <end position="1063"/>
    </location>
</feature>
<feature type="compositionally biased region" description="Basic residues" evidence="4">
    <location>
        <begin position="268"/>
        <end position="277"/>
    </location>
</feature>
<evidence type="ECO:0000313" key="6">
    <source>
        <dbReference type="EMBL" id="CAB9503547.1"/>
    </source>
</evidence>
<reference evidence="6" key="1">
    <citation type="submission" date="2020-06" db="EMBL/GenBank/DDBJ databases">
        <authorList>
            <consortium name="Plant Systems Biology data submission"/>
        </authorList>
    </citation>
    <scope>NUCLEOTIDE SEQUENCE</scope>
    <source>
        <strain evidence="6">D6</strain>
    </source>
</reference>
<feature type="compositionally biased region" description="Basic and acidic residues" evidence="4">
    <location>
        <begin position="469"/>
        <end position="485"/>
    </location>
</feature>
<feature type="region of interest" description="Disordered" evidence="4">
    <location>
        <begin position="1"/>
        <end position="311"/>
    </location>
</feature>
<feature type="compositionally biased region" description="Basic residues" evidence="4">
    <location>
        <begin position="160"/>
        <end position="174"/>
    </location>
</feature>
<feature type="compositionally biased region" description="Basic and acidic residues" evidence="4">
    <location>
        <begin position="1201"/>
        <end position="1327"/>
    </location>
</feature>
<feature type="compositionally biased region" description="Basic and acidic residues" evidence="4">
    <location>
        <begin position="712"/>
        <end position="721"/>
    </location>
</feature>
<dbReference type="OrthoDB" id="49372at2759"/>
<feature type="compositionally biased region" description="Low complexity" evidence="4">
    <location>
        <begin position="257"/>
        <end position="266"/>
    </location>
</feature>
<protein>
    <submittedName>
        <fullName evidence="6">CW-type Zinc Finger</fullName>
    </submittedName>
</protein>
<feature type="domain" description="CW-type" evidence="5">
    <location>
        <begin position="1102"/>
        <end position="1155"/>
    </location>
</feature>
<keyword evidence="1" id="KW-0479">Metal-binding</keyword>
<feature type="compositionally biased region" description="Basic and acidic residues" evidence="4">
    <location>
        <begin position="440"/>
        <end position="460"/>
    </location>
</feature>
<feature type="domain" description="CW-type" evidence="5">
    <location>
        <begin position="1427"/>
        <end position="1480"/>
    </location>
</feature>
<feature type="compositionally biased region" description="Basic residues" evidence="4">
    <location>
        <begin position="35"/>
        <end position="44"/>
    </location>
</feature>
<evidence type="ECO:0000256" key="4">
    <source>
        <dbReference type="SAM" id="MobiDB-lite"/>
    </source>
</evidence>
<keyword evidence="3" id="KW-0862">Zinc</keyword>